<feature type="transmembrane region" description="Helical" evidence="7">
    <location>
        <begin position="228"/>
        <end position="253"/>
    </location>
</feature>
<keyword evidence="2" id="KW-0813">Transport</keyword>
<reference evidence="8" key="1">
    <citation type="submission" date="2024-05" db="EMBL/GenBank/DDBJ databases">
        <title>Whole genome shotgun sequence of Streptomyces hygroscopicus NBRC 113678.</title>
        <authorList>
            <person name="Komaki H."/>
            <person name="Tamura T."/>
        </authorList>
    </citation>
    <scope>NUCLEOTIDE SEQUENCE</scope>
    <source>
        <strain evidence="8">N11-34</strain>
    </source>
</reference>
<dbReference type="SUPFAM" id="SSF103473">
    <property type="entry name" value="MFS general substrate transporter"/>
    <property type="match status" value="1"/>
</dbReference>
<evidence type="ECO:0000256" key="7">
    <source>
        <dbReference type="SAM" id="Phobius"/>
    </source>
</evidence>
<feature type="transmembrane region" description="Helical" evidence="7">
    <location>
        <begin position="390"/>
        <end position="413"/>
    </location>
</feature>
<evidence type="ECO:0000256" key="1">
    <source>
        <dbReference type="ARBA" id="ARBA00004651"/>
    </source>
</evidence>
<keyword evidence="6 7" id="KW-0472">Membrane</keyword>
<evidence type="ECO:0000313" key="8">
    <source>
        <dbReference type="EMBL" id="GHJ33654.1"/>
    </source>
</evidence>
<sequence length="432" mass="44503">MAVSKPDADLPSAVSERTALARFLPPPGLARSLCVQSVLYAAGTGVFLTGNVVFFTRIVGLSAVEVGLGLTVAGLVGLVLTVPLGAAVDRIGAKRAWAVAMALEAVAYSCYPWTKGFGGFVGVLLVIGTAQSLGTSGQVAYTLDATDRGNQVRVAAFVRSALNIGFTLGALGSGLALAIGTRTAIIALPLAAAVMMTVNAVFITRLPAVSRARDTAPAHSARSAVRDIPFLFVSLAFGLVHADQVLLTVLLPLYLVQQTAAPHALLAWLFILNTGLVVLLQVWMSRDTDTVPGAVRACRRAAVAIGAGGCAAFFAHSAPAVLASCLLVCACAAFTLAELLRAGGGWGLVSLLAPAGRRAQYQATFSLGGRLEAMLAPTAFTWLAVTWSPAGWFVIAASVLAGALLLGPAALAVQRRRAVASPRRAVPRERVS</sequence>
<dbReference type="InterPro" id="IPR036259">
    <property type="entry name" value="MFS_trans_sf"/>
</dbReference>
<gene>
    <name evidence="8" type="ORF">TPA0910_80870</name>
</gene>
<feature type="transmembrane region" description="Helical" evidence="7">
    <location>
        <begin position="66"/>
        <end position="84"/>
    </location>
</feature>
<comment type="subcellular location">
    <subcellularLocation>
        <location evidence="1">Cell membrane</location>
        <topology evidence="1">Multi-pass membrane protein</topology>
    </subcellularLocation>
</comment>
<evidence type="ECO:0000256" key="4">
    <source>
        <dbReference type="ARBA" id="ARBA00022692"/>
    </source>
</evidence>
<keyword evidence="3" id="KW-1003">Cell membrane</keyword>
<evidence type="ECO:0000256" key="3">
    <source>
        <dbReference type="ARBA" id="ARBA00022475"/>
    </source>
</evidence>
<evidence type="ECO:0000256" key="6">
    <source>
        <dbReference type="ARBA" id="ARBA00023136"/>
    </source>
</evidence>
<evidence type="ECO:0000256" key="2">
    <source>
        <dbReference type="ARBA" id="ARBA00022448"/>
    </source>
</evidence>
<dbReference type="PANTHER" id="PTHR23517">
    <property type="entry name" value="RESISTANCE PROTEIN MDTM, PUTATIVE-RELATED-RELATED"/>
    <property type="match status" value="1"/>
</dbReference>
<dbReference type="Gene3D" id="1.20.1250.20">
    <property type="entry name" value="MFS general substrate transporter like domains"/>
    <property type="match status" value="1"/>
</dbReference>
<feature type="transmembrane region" description="Helical" evidence="7">
    <location>
        <begin position="265"/>
        <end position="285"/>
    </location>
</feature>
<feature type="transmembrane region" description="Helical" evidence="7">
    <location>
        <begin position="38"/>
        <end position="60"/>
    </location>
</feature>
<dbReference type="Pfam" id="PF07690">
    <property type="entry name" value="MFS_1"/>
    <property type="match status" value="1"/>
</dbReference>
<name>A0ABQ3UDI2_STRHY</name>
<feature type="transmembrane region" description="Helical" evidence="7">
    <location>
        <begin position="161"/>
        <end position="179"/>
    </location>
</feature>
<keyword evidence="5 7" id="KW-1133">Transmembrane helix</keyword>
<feature type="transmembrane region" description="Helical" evidence="7">
    <location>
        <begin position="321"/>
        <end position="340"/>
    </location>
</feature>
<keyword evidence="9" id="KW-1185">Reference proteome</keyword>
<feature type="transmembrane region" description="Helical" evidence="7">
    <location>
        <begin position="120"/>
        <end position="141"/>
    </location>
</feature>
<accession>A0ABQ3UDI2</accession>
<comment type="caution">
    <text evidence="8">The sequence shown here is derived from an EMBL/GenBank/DDBJ whole genome shotgun (WGS) entry which is preliminary data.</text>
</comment>
<dbReference type="EMBL" id="BNEK01000005">
    <property type="protein sequence ID" value="GHJ33654.1"/>
    <property type="molecule type" value="Genomic_DNA"/>
</dbReference>
<dbReference type="Proteomes" id="UP001054854">
    <property type="component" value="Unassembled WGS sequence"/>
</dbReference>
<dbReference type="InterPro" id="IPR050171">
    <property type="entry name" value="MFS_Transporters"/>
</dbReference>
<proteinExistence type="predicted"/>
<protein>
    <submittedName>
        <fullName evidence="8">MFS transporter</fullName>
    </submittedName>
</protein>
<dbReference type="PANTHER" id="PTHR23517:SF2">
    <property type="entry name" value="MULTIDRUG RESISTANCE PROTEIN MDTH"/>
    <property type="match status" value="1"/>
</dbReference>
<evidence type="ECO:0000256" key="5">
    <source>
        <dbReference type="ARBA" id="ARBA00022989"/>
    </source>
</evidence>
<feature type="transmembrane region" description="Helical" evidence="7">
    <location>
        <begin position="185"/>
        <end position="208"/>
    </location>
</feature>
<dbReference type="InterPro" id="IPR011701">
    <property type="entry name" value="MFS"/>
</dbReference>
<evidence type="ECO:0000313" key="9">
    <source>
        <dbReference type="Proteomes" id="UP001054854"/>
    </source>
</evidence>
<organism evidence="8 9">
    <name type="scientific">Streptomyces hygroscopicus</name>
    <dbReference type="NCBI Taxonomy" id="1912"/>
    <lineage>
        <taxon>Bacteria</taxon>
        <taxon>Bacillati</taxon>
        <taxon>Actinomycetota</taxon>
        <taxon>Actinomycetes</taxon>
        <taxon>Kitasatosporales</taxon>
        <taxon>Streptomycetaceae</taxon>
        <taxon>Streptomyces</taxon>
        <taxon>Streptomyces violaceusniger group</taxon>
    </lineage>
</organism>
<keyword evidence="4 7" id="KW-0812">Transmembrane</keyword>